<feature type="repeat" description="PPR" evidence="2">
    <location>
        <begin position="539"/>
        <end position="573"/>
    </location>
</feature>
<dbReference type="Pfam" id="PF20431">
    <property type="entry name" value="E_motif"/>
    <property type="match status" value="1"/>
</dbReference>
<keyword evidence="1" id="KW-0677">Repeat</keyword>
<dbReference type="InterPro" id="IPR002885">
    <property type="entry name" value="PPR_rpt"/>
</dbReference>
<dbReference type="InterPro" id="IPR032867">
    <property type="entry name" value="DYW_dom"/>
</dbReference>
<dbReference type="NCBIfam" id="TIGR00756">
    <property type="entry name" value="PPR"/>
    <property type="match status" value="5"/>
</dbReference>
<feature type="repeat" description="PPR" evidence="2">
    <location>
        <begin position="132"/>
        <end position="166"/>
    </location>
</feature>
<reference evidence="4 5" key="1">
    <citation type="journal article" date="2022" name="Nat. Plants">
        <title>Genomes of leafy and leafless Platanthera orchids illuminate the evolution of mycoheterotrophy.</title>
        <authorList>
            <person name="Li M.H."/>
            <person name="Liu K.W."/>
            <person name="Li Z."/>
            <person name="Lu H.C."/>
            <person name="Ye Q.L."/>
            <person name="Zhang D."/>
            <person name="Wang J.Y."/>
            <person name="Li Y.F."/>
            <person name="Zhong Z.M."/>
            <person name="Liu X."/>
            <person name="Yu X."/>
            <person name="Liu D.K."/>
            <person name="Tu X.D."/>
            <person name="Liu B."/>
            <person name="Hao Y."/>
            <person name="Liao X.Y."/>
            <person name="Jiang Y.T."/>
            <person name="Sun W.H."/>
            <person name="Chen J."/>
            <person name="Chen Y.Q."/>
            <person name="Ai Y."/>
            <person name="Zhai J.W."/>
            <person name="Wu S.S."/>
            <person name="Zhou Z."/>
            <person name="Hsiao Y.Y."/>
            <person name="Wu W.L."/>
            <person name="Chen Y.Y."/>
            <person name="Lin Y.F."/>
            <person name="Hsu J.L."/>
            <person name="Li C.Y."/>
            <person name="Wang Z.W."/>
            <person name="Zhao X."/>
            <person name="Zhong W.Y."/>
            <person name="Ma X.K."/>
            <person name="Ma L."/>
            <person name="Huang J."/>
            <person name="Chen G.Z."/>
            <person name="Huang M.Z."/>
            <person name="Huang L."/>
            <person name="Peng D.H."/>
            <person name="Luo Y.B."/>
            <person name="Zou S.Q."/>
            <person name="Chen S.P."/>
            <person name="Lan S."/>
            <person name="Tsai W.C."/>
            <person name="Van de Peer Y."/>
            <person name="Liu Z.J."/>
        </authorList>
    </citation>
    <scope>NUCLEOTIDE SEQUENCE [LARGE SCALE GENOMIC DNA]</scope>
    <source>
        <strain evidence="4">Lor288</strain>
    </source>
</reference>
<feature type="repeat" description="PPR" evidence="2">
    <location>
        <begin position="438"/>
        <end position="472"/>
    </location>
</feature>
<dbReference type="PROSITE" id="PS51375">
    <property type="entry name" value="PPR"/>
    <property type="match status" value="5"/>
</dbReference>
<name>A0ABR2LIM1_9ASPA</name>
<dbReference type="Proteomes" id="UP001412067">
    <property type="component" value="Unassembled WGS sequence"/>
</dbReference>
<dbReference type="InterPro" id="IPR046960">
    <property type="entry name" value="PPR_At4g14850-like_plant"/>
</dbReference>
<dbReference type="InterPro" id="IPR046848">
    <property type="entry name" value="E_motif"/>
</dbReference>
<protein>
    <submittedName>
        <fullName evidence="4">Pentatricopeptide repeat-containing protein</fullName>
    </submittedName>
</protein>
<dbReference type="PANTHER" id="PTHR47926:SF517">
    <property type="entry name" value="TETRATRICOPEPTIDE REPEAT-LIKE SUPERFAMILY PROTEIN"/>
    <property type="match status" value="1"/>
</dbReference>
<comment type="caution">
    <text evidence="4">The sequence shown here is derived from an EMBL/GenBank/DDBJ whole genome shotgun (WGS) entry which is preliminary data.</text>
</comment>
<keyword evidence="5" id="KW-1185">Reference proteome</keyword>
<evidence type="ECO:0000313" key="5">
    <source>
        <dbReference type="Proteomes" id="UP001412067"/>
    </source>
</evidence>
<dbReference type="EMBL" id="JBBWWR010000019">
    <property type="protein sequence ID" value="KAK8941733.1"/>
    <property type="molecule type" value="Genomic_DNA"/>
</dbReference>
<evidence type="ECO:0000256" key="1">
    <source>
        <dbReference type="ARBA" id="ARBA00022737"/>
    </source>
</evidence>
<dbReference type="SUPFAM" id="SSF48452">
    <property type="entry name" value="TPR-like"/>
    <property type="match status" value="1"/>
</dbReference>
<dbReference type="Pfam" id="PF14432">
    <property type="entry name" value="DYW_deaminase"/>
    <property type="match status" value="1"/>
</dbReference>
<sequence length="846" mass="92649">MVMFRLPATQELSTKAFVKNMNLTNKNTIKPSPRAAPDFTTAIPAVCSCTRLLERNENRWPFLRSPDSLLKCNRLLDALAKSGRMGDARRLFDEMPLRDDVSWNTLISAYARFGLFPDALWLFHSCPQLYSSSVPWSALISGFSRHGRAADALLLFRHMLASGLHPDPYSLGGFLRACSNLASITVGQLAHSVAIKSSLEADSFVAAALVDMYSKCGEAGIAATVFSSFPTEHHANRVLWTAAVTARAQNGDHLGAMDCFRLMRVEGLLPNQFTLPSVLLSCASELAIRFGQQVHALAVQTGLDASQFIQSTLVSLYAKCSDLAGAKSILDSSENDDPVSWNSFIVICSRAAFHEDALSLFVQMRHRDINMDEFTYPSALNSVAAMDNVGNGSSLHCLVVKTGFINHQHVGNALVDMYAKCGLSELALEVFENLLHKNVVGWTALYNGFARHVSDESALQLYCKMRAEEIVPDEFVFSGVLSSCGELTLLEAGRQVHSLAARLSLDSFRSVGNALVSMYAKSGCVVEAHTVFSSMSSRDAITWTAMIVGYAQNGRGHDSVPLFDQMLRFGLRPDYVTFIGILFACSHAGLVELGRAHFDSMERVYGVAPGPEHYACMVDLLGRAGQLSEAATVLGQAGPAADAMVWKALLAACRVHRNIGVAEWAADELLRLNPGDAATYVLLSNVYSWAGRWGAVARVRLMMRARGVSKEPGCSWVEMGGRVHVFYVEDNRHLLAVEIYKKVTEMLDRAKAAGYAADTRWALQDGPEEEREIGLAHHSEKLAVAFGLMGGPSGKPIRVFKNLRICGDCHGAIKLVAKVYSRDIILRDANCFHHFSNGNCSCYDYW</sequence>
<feature type="repeat" description="PPR" evidence="2">
    <location>
        <begin position="337"/>
        <end position="371"/>
    </location>
</feature>
<organism evidence="4 5">
    <name type="scientific">Platanthera guangdongensis</name>
    <dbReference type="NCBI Taxonomy" id="2320717"/>
    <lineage>
        <taxon>Eukaryota</taxon>
        <taxon>Viridiplantae</taxon>
        <taxon>Streptophyta</taxon>
        <taxon>Embryophyta</taxon>
        <taxon>Tracheophyta</taxon>
        <taxon>Spermatophyta</taxon>
        <taxon>Magnoliopsida</taxon>
        <taxon>Liliopsida</taxon>
        <taxon>Asparagales</taxon>
        <taxon>Orchidaceae</taxon>
        <taxon>Orchidoideae</taxon>
        <taxon>Orchideae</taxon>
        <taxon>Orchidinae</taxon>
        <taxon>Platanthera</taxon>
    </lineage>
</organism>
<dbReference type="Gene3D" id="1.25.40.10">
    <property type="entry name" value="Tetratricopeptide repeat domain"/>
    <property type="match status" value="5"/>
</dbReference>
<feature type="repeat" description="PPR" evidence="2">
    <location>
        <begin position="68"/>
        <end position="102"/>
    </location>
</feature>
<feature type="domain" description="DYW" evidence="3">
    <location>
        <begin position="754"/>
        <end position="846"/>
    </location>
</feature>
<dbReference type="PANTHER" id="PTHR47926">
    <property type="entry name" value="PENTATRICOPEPTIDE REPEAT-CONTAINING PROTEIN"/>
    <property type="match status" value="1"/>
</dbReference>
<dbReference type="InterPro" id="IPR011990">
    <property type="entry name" value="TPR-like_helical_dom_sf"/>
</dbReference>
<dbReference type="Pfam" id="PF01535">
    <property type="entry name" value="PPR"/>
    <property type="match status" value="6"/>
</dbReference>
<evidence type="ECO:0000256" key="2">
    <source>
        <dbReference type="PROSITE-ProRule" id="PRU00708"/>
    </source>
</evidence>
<proteinExistence type="predicted"/>
<dbReference type="Pfam" id="PF13041">
    <property type="entry name" value="PPR_2"/>
    <property type="match status" value="1"/>
</dbReference>
<gene>
    <name evidence="4" type="primary">PCMP-H42</name>
    <name evidence="4" type="ORF">KSP40_PGU000715</name>
</gene>
<evidence type="ECO:0000313" key="4">
    <source>
        <dbReference type="EMBL" id="KAK8941733.1"/>
    </source>
</evidence>
<accession>A0ABR2LIM1</accession>
<evidence type="ECO:0000259" key="3">
    <source>
        <dbReference type="Pfam" id="PF14432"/>
    </source>
</evidence>